<feature type="transmembrane region" description="Helical" evidence="2">
    <location>
        <begin position="637"/>
        <end position="656"/>
    </location>
</feature>
<keyword evidence="2" id="KW-1133">Transmembrane helix</keyword>
<comment type="caution">
    <text evidence="3">The sequence shown here is derived from an EMBL/GenBank/DDBJ whole genome shotgun (WGS) entry which is preliminary data.</text>
</comment>
<dbReference type="AlphaFoldDB" id="A0A1X4GKB1"/>
<organism evidence="3 4">
    <name type="scientific">Halorubrum ezzemoulense DSM 17463</name>
    <dbReference type="NCBI Taxonomy" id="1121945"/>
    <lineage>
        <taxon>Archaea</taxon>
        <taxon>Methanobacteriati</taxon>
        <taxon>Methanobacteriota</taxon>
        <taxon>Stenosarchaea group</taxon>
        <taxon>Halobacteria</taxon>
        <taxon>Halobacteriales</taxon>
        <taxon>Haloferacaceae</taxon>
        <taxon>Halorubrum</taxon>
    </lineage>
</organism>
<dbReference type="eggNOG" id="arCOG03128">
    <property type="taxonomic scope" value="Archaea"/>
</dbReference>
<evidence type="ECO:0000313" key="3">
    <source>
        <dbReference type="EMBL" id="OSO97647.1"/>
    </source>
</evidence>
<dbReference type="GeneID" id="301360011"/>
<proteinExistence type="predicted"/>
<dbReference type="Pfam" id="PF13576">
    <property type="entry name" value="Pentapeptide_3"/>
    <property type="match status" value="2"/>
</dbReference>
<reference evidence="3 4" key="1">
    <citation type="submission" date="2017-04" db="EMBL/GenBank/DDBJ databases">
        <title>MLSA of the genus Halorubrum.</title>
        <authorList>
            <person name="De La Haba R."/>
            <person name="Sanchez-Porro C."/>
            <person name="Infante-Dominguez C."/>
            <person name="Ventosa A."/>
        </authorList>
    </citation>
    <scope>NUCLEOTIDE SEQUENCE [LARGE SCALE GENOMIC DNA]</scope>
    <source>
        <strain evidence="3 4">DSM 17463</strain>
    </source>
</reference>
<gene>
    <name evidence="3" type="ORF">B9H04_12050</name>
</gene>
<feature type="transmembrane region" description="Helical" evidence="2">
    <location>
        <begin position="688"/>
        <end position="712"/>
    </location>
</feature>
<feature type="region of interest" description="Disordered" evidence="1">
    <location>
        <begin position="518"/>
        <end position="544"/>
    </location>
</feature>
<evidence type="ECO:0000256" key="1">
    <source>
        <dbReference type="SAM" id="MobiDB-lite"/>
    </source>
</evidence>
<protein>
    <recommendedName>
        <fullName evidence="5">Potassium transporter Kef</fullName>
    </recommendedName>
</protein>
<dbReference type="Proteomes" id="UP000193587">
    <property type="component" value="Unassembled WGS sequence"/>
</dbReference>
<feature type="transmembrane region" description="Helical" evidence="2">
    <location>
        <begin position="613"/>
        <end position="630"/>
    </location>
</feature>
<dbReference type="EMBL" id="NEDJ01000044">
    <property type="protein sequence ID" value="OSO97647.1"/>
    <property type="molecule type" value="Genomic_DNA"/>
</dbReference>
<evidence type="ECO:0008006" key="5">
    <source>
        <dbReference type="Google" id="ProtNLM"/>
    </source>
</evidence>
<keyword evidence="2" id="KW-0812">Transmembrane</keyword>
<keyword evidence="2" id="KW-0472">Membrane</keyword>
<dbReference type="RefSeq" id="WP_049933102.1">
    <property type="nucleotide sequence ID" value="NZ_ATXS01000024.1"/>
</dbReference>
<feature type="compositionally biased region" description="Gly residues" evidence="1">
    <location>
        <begin position="532"/>
        <end position="544"/>
    </location>
</feature>
<dbReference type="STRING" id="1121945.GCA_000421805_03050"/>
<name>A0A1X4GKB1_HALEZ</name>
<evidence type="ECO:0000313" key="4">
    <source>
        <dbReference type="Proteomes" id="UP000193587"/>
    </source>
</evidence>
<accession>A0A1X4GKB1</accession>
<sequence length="718" mass="79547">MSVGTCAYSFDPVAWEEEHGRSAALDERWSCPREAEGETDRCRFHLSPARRAELGIDDESVCESLVSELATGEASSLGFVGAEFGTIDVSHRVLDRVTNHPIDLRHVTVYGEFLAEQTVLRQPLLMDEIRVEGAADFTDAEFGEDVSAERATFRGDAVFDGTDFEDSARFGGSTFARPASFDRVRFGDVADFYRARFRAPCSFEESAWRGACLFQRAAFRSDVTFTASRFHARTDFRTVQFGGTSRFNRCEFEDAAVFMNCAFAAEALFKKASFAQPAHYQNADFDSEASFTETEFGDKAKFQFATFDGEAVLSYIRFGGATYFKAVDFNSYASFYKSTFDRLGDFRNATFADTARFLKAEFTDEAFFGRATFVGDGDFRSAAFRGTVHFVETTFRSSATLRESTFERARFENVRTAGGDVTINLERTTVDGGRFVQENGAAVYYNLRRSRVGDVDIEMADSEGVFERFLFYRTEFDGFDFSNYRYVLAPEWVLHTFRGTVDDTYSLEADRFAIEDDADEAPGADGGAADESGGGPGEPADGGGVRSRLAGWLADGEASDLEVTYLKAKNGAERVGDSQSASRFFIKEMYYRRRTHVDRAFAHKESLRSRLKLLFLVAVNLTLSATCGYGEKPRRTIGFSLVTVVVYAALFAAVVTDPPFASPLGYGLLSVQSFTSLIFGPTATVPNFAGSFLAATEGFVGAFMIGLFIFALTRSVHR</sequence>
<evidence type="ECO:0000256" key="2">
    <source>
        <dbReference type="SAM" id="Phobius"/>
    </source>
</evidence>
<dbReference type="InterPro" id="IPR001646">
    <property type="entry name" value="5peptide_repeat"/>
</dbReference>